<keyword evidence="4" id="KW-0804">Transcription</keyword>
<keyword evidence="1 5" id="KW-0597">Phosphoprotein</keyword>
<dbReference type="InterPro" id="IPR011006">
    <property type="entry name" value="CheY-like_superfamily"/>
</dbReference>
<keyword evidence="3" id="KW-0238">DNA-binding</keyword>
<accession>A0ABW4X483</accession>
<protein>
    <submittedName>
        <fullName evidence="8">LuxR C-terminal-related transcriptional regulator</fullName>
    </submittedName>
</protein>
<dbReference type="SMART" id="SM00448">
    <property type="entry name" value="REC"/>
    <property type="match status" value="1"/>
</dbReference>
<evidence type="ECO:0000256" key="5">
    <source>
        <dbReference type="PROSITE-ProRule" id="PRU00169"/>
    </source>
</evidence>
<comment type="caution">
    <text evidence="8">The sequence shown here is derived from an EMBL/GenBank/DDBJ whole genome shotgun (WGS) entry which is preliminary data.</text>
</comment>
<keyword evidence="9" id="KW-1185">Reference proteome</keyword>
<name>A0ABW4X483_9BACT</name>
<dbReference type="Gene3D" id="3.40.50.2300">
    <property type="match status" value="1"/>
</dbReference>
<evidence type="ECO:0000256" key="4">
    <source>
        <dbReference type="ARBA" id="ARBA00023163"/>
    </source>
</evidence>
<dbReference type="RefSeq" id="WP_229957341.1">
    <property type="nucleotide sequence ID" value="NZ_JAJJWI010000001.1"/>
</dbReference>
<dbReference type="CDD" id="cd06170">
    <property type="entry name" value="LuxR_C_like"/>
    <property type="match status" value="1"/>
</dbReference>
<evidence type="ECO:0000256" key="3">
    <source>
        <dbReference type="ARBA" id="ARBA00023125"/>
    </source>
</evidence>
<evidence type="ECO:0000259" key="6">
    <source>
        <dbReference type="PROSITE" id="PS50043"/>
    </source>
</evidence>
<dbReference type="SUPFAM" id="SSF52172">
    <property type="entry name" value="CheY-like"/>
    <property type="match status" value="1"/>
</dbReference>
<evidence type="ECO:0000313" key="8">
    <source>
        <dbReference type="EMBL" id="MFD2069140.1"/>
    </source>
</evidence>
<feature type="domain" description="HTH luxR-type" evidence="6">
    <location>
        <begin position="145"/>
        <end position="210"/>
    </location>
</feature>
<dbReference type="Pfam" id="PF00072">
    <property type="entry name" value="Response_reg"/>
    <property type="match status" value="1"/>
</dbReference>
<dbReference type="CDD" id="cd17535">
    <property type="entry name" value="REC_NarL-like"/>
    <property type="match status" value="1"/>
</dbReference>
<dbReference type="InterPro" id="IPR058245">
    <property type="entry name" value="NreC/VraR/RcsB-like_REC"/>
</dbReference>
<dbReference type="InterPro" id="IPR001789">
    <property type="entry name" value="Sig_transdc_resp-reg_receiver"/>
</dbReference>
<dbReference type="EMBL" id="JBHUHV010000058">
    <property type="protein sequence ID" value="MFD2069140.1"/>
    <property type="molecule type" value="Genomic_DNA"/>
</dbReference>
<gene>
    <name evidence="8" type="ORF">ACFSKU_19810</name>
</gene>
<evidence type="ECO:0000256" key="1">
    <source>
        <dbReference type="ARBA" id="ARBA00022553"/>
    </source>
</evidence>
<dbReference type="PROSITE" id="PS50043">
    <property type="entry name" value="HTH_LUXR_2"/>
    <property type="match status" value="1"/>
</dbReference>
<dbReference type="PANTHER" id="PTHR43214:SF41">
    <property type="entry name" value="NITRATE_NITRITE RESPONSE REGULATOR PROTEIN NARP"/>
    <property type="match status" value="1"/>
</dbReference>
<dbReference type="Pfam" id="PF00196">
    <property type="entry name" value="GerE"/>
    <property type="match status" value="1"/>
</dbReference>
<dbReference type="SUPFAM" id="SSF46894">
    <property type="entry name" value="C-terminal effector domain of the bipartite response regulators"/>
    <property type="match status" value="1"/>
</dbReference>
<dbReference type="InterPro" id="IPR039420">
    <property type="entry name" value="WalR-like"/>
</dbReference>
<reference evidence="9" key="1">
    <citation type="journal article" date="2019" name="Int. J. Syst. Evol. Microbiol.">
        <title>The Global Catalogue of Microorganisms (GCM) 10K type strain sequencing project: providing services to taxonomists for standard genome sequencing and annotation.</title>
        <authorList>
            <consortium name="The Broad Institute Genomics Platform"/>
            <consortium name="The Broad Institute Genome Sequencing Center for Infectious Disease"/>
            <person name="Wu L."/>
            <person name="Ma J."/>
        </authorList>
    </citation>
    <scope>NUCLEOTIDE SEQUENCE [LARGE SCALE GENOMIC DNA]</scope>
    <source>
        <strain evidence="9">JCM 16545</strain>
    </source>
</reference>
<dbReference type="SMART" id="SM00421">
    <property type="entry name" value="HTH_LUXR"/>
    <property type="match status" value="1"/>
</dbReference>
<sequence>MKSTSVLIADTNLLIRRGIHALLSDQKDINVVAEAETPAELLSLSQELHPEVVTIDCAQSEGFSLEDVVTLKATAPQTNLLVITTHSDKETILEALNHGICSYVLKECGEQEILNALYATAKGERYICSKVLDVILAENKSAPEPITEKINLTPRELEIIQLIAEGKSTAEIAEQLFLSPHTINSHRKNILRKMQIKSPAELIVKALDLGIVKIR</sequence>
<dbReference type="PROSITE" id="PS00622">
    <property type="entry name" value="HTH_LUXR_1"/>
    <property type="match status" value="1"/>
</dbReference>
<dbReference type="Proteomes" id="UP001597369">
    <property type="component" value="Unassembled WGS sequence"/>
</dbReference>
<feature type="modified residue" description="4-aspartylphosphate" evidence="5">
    <location>
        <position position="56"/>
    </location>
</feature>
<evidence type="ECO:0000313" key="9">
    <source>
        <dbReference type="Proteomes" id="UP001597369"/>
    </source>
</evidence>
<organism evidence="8 9">
    <name type="scientific">Pontibacter silvestris</name>
    <dbReference type="NCBI Taxonomy" id="2305183"/>
    <lineage>
        <taxon>Bacteria</taxon>
        <taxon>Pseudomonadati</taxon>
        <taxon>Bacteroidota</taxon>
        <taxon>Cytophagia</taxon>
        <taxon>Cytophagales</taxon>
        <taxon>Hymenobacteraceae</taxon>
        <taxon>Pontibacter</taxon>
    </lineage>
</organism>
<dbReference type="PRINTS" id="PR00038">
    <property type="entry name" value="HTHLUXR"/>
</dbReference>
<keyword evidence="2" id="KW-0805">Transcription regulation</keyword>
<dbReference type="InterPro" id="IPR016032">
    <property type="entry name" value="Sig_transdc_resp-reg_C-effctor"/>
</dbReference>
<evidence type="ECO:0000259" key="7">
    <source>
        <dbReference type="PROSITE" id="PS50110"/>
    </source>
</evidence>
<dbReference type="PROSITE" id="PS50110">
    <property type="entry name" value="RESPONSE_REGULATORY"/>
    <property type="match status" value="1"/>
</dbReference>
<dbReference type="PANTHER" id="PTHR43214">
    <property type="entry name" value="TWO-COMPONENT RESPONSE REGULATOR"/>
    <property type="match status" value="1"/>
</dbReference>
<feature type="domain" description="Response regulatory" evidence="7">
    <location>
        <begin position="5"/>
        <end position="121"/>
    </location>
</feature>
<dbReference type="InterPro" id="IPR000792">
    <property type="entry name" value="Tscrpt_reg_LuxR_C"/>
</dbReference>
<evidence type="ECO:0000256" key="2">
    <source>
        <dbReference type="ARBA" id="ARBA00023015"/>
    </source>
</evidence>
<proteinExistence type="predicted"/>